<dbReference type="InterPro" id="IPR006076">
    <property type="entry name" value="FAD-dep_OxRdtase"/>
</dbReference>
<keyword evidence="3" id="KW-0274">FAD</keyword>
<feature type="domain" description="FAD dependent oxidoreductase" evidence="5">
    <location>
        <begin position="30"/>
        <end position="368"/>
    </location>
</feature>
<accession>A0A1G8CM62</accession>
<comment type="cofactor">
    <cofactor evidence="1">
        <name>FAD</name>
        <dbReference type="ChEBI" id="CHEBI:57692"/>
    </cofactor>
</comment>
<dbReference type="InterPro" id="IPR036188">
    <property type="entry name" value="FAD/NAD-bd_sf"/>
</dbReference>
<keyword evidence="4" id="KW-0560">Oxidoreductase</keyword>
<dbReference type="Gene3D" id="3.50.50.60">
    <property type="entry name" value="FAD/NAD(P)-binding domain"/>
    <property type="match status" value="1"/>
</dbReference>
<reference evidence="6 7" key="1">
    <citation type="submission" date="2016-10" db="EMBL/GenBank/DDBJ databases">
        <authorList>
            <person name="de Groot N.N."/>
        </authorList>
    </citation>
    <scope>NUCLEOTIDE SEQUENCE [LARGE SCALE GENOMIC DNA]</scope>
    <source>
        <strain evidence="6 7">CPCC 201354</strain>
    </source>
</reference>
<dbReference type="Pfam" id="PF01266">
    <property type="entry name" value="DAO"/>
    <property type="match status" value="1"/>
</dbReference>
<evidence type="ECO:0000256" key="2">
    <source>
        <dbReference type="ARBA" id="ARBA00022630"/>
    </source>
</evidence>
<gene>
    <name evidence="6" type="ORF">SAMN05421505_11662</name>
</gene>
<protein>
    <submittedName>
        <fullName evidence="6">Glycine/D-amino acid oxidase</fullName>
    </submittedName>
</protein>
<dbReference type="GO" id="GO:0008115">
    <property type="term" value="F:sarcosine oxidase activity"/>
    <property type="evidence" value="ECO:0007669"/>
    <property type="project" value="TreeGrafter"/>
</dbReference>
<evidence type="ECO:0000256" key="1">
    <source>
        <dbReference type="ARBA" id="ARBA00001974"/>
    </source>
</evidence>
<evidence type="ECO:0000256" key="3">
    <source>
        <dbReference type="ARBA" id="ARBA00022827"/>
    </source>
</evidence>
<dbReference type="AlphaFoldDB" id="A0A1G8CM62"/>
<keyword evidence="7" id="KW-1185">Reference proteome</keyword>
<keyword evidence="2" id="KW-0285">Flavoprotein</keyword>
<evidence type="ECO:0000256" key="4">
    <source>
        <dbReference type="ARBA" id="ARBA00023002"/>
    </source>
</evidence>
<dbReference type="EMBL" id="FNCN01000016">
    <property type="protein sequence ID" value="SDH46444.1"/>
    <property type="molecule type" value="Genomic_DNA"/>
</dbReference>
<dbReference type="InterPro" id="IPR045170">
    <property type="entry name" value="MTOX"/>
</dbReference>
<organism evidence="6 7">
    <name type="scientific">Sinosporangium album</name>
    <dbReference type="NCBI Taxonomy" id="504805"/>
    <lineage>
        <taxon>Bacteria</taxon>
        <taxon>Bacillati</taxon>
        <taxon>Actinomycetota</taxon>
        <taxon>Actinomycetes</taxon>
        <taxon>Streptosporangiales</taxon>
        <taxon>Streptosporangiaceae</taxon>
        <taxon>Sinosporangium</taxon>
    </lineage>
</organism>
<evidence type="ECO:0000259" key="5">
    <source>
        <dbReference type="Pfam" id="PF01266"/>
    </source>
</evidence>
<dbReference type="SUPFAM" id="SSF51905">
    <property type="entry name" value="FAD/NAD(P)-binding domain"/>
    <property type="match status" value="1"/>
</dbReference>
<evidence type="ECO:0000313" key="6">
    <source>
        <dbReference type="EMBL" id="SDH46444.1"/>
    </source>
</evidence>
<proteinExistence type="predicted"/>
<dbReference type="Proteomes" id="UP000198923">
    <property type="component" value="Unassembled WGS sequence"/>
</dbReference>
<dbReference type="STRING" id="504805.SAMN05421505_11662"/>
<name>A0A1G8CM62_9ACTN</name>
<dbReference type="PANTHER" id="PTHR10961:SF46">
    <property type="entry name" value="PEROXISOMAL SARCOSINE OXIDASE"/>
    <property type="match status" value="1"/>
</dbReference>
<dbReference type="PANTHER" id="PTHR10961">
    <property type="entry name" value="PEROXISOMAL SARCOSINE OXIDASE"/>
    <property type="match status" value="1"/>
</dbReference>
<dbReference type="Gene3D" id="3.30.9.10">
    <property type="entry name" value="D-Amino Acid Oxidase, subunit A, domain 2"/>
    <property type="match status" value="1"/>
</dbReference>
<dbReference type="SUPFAM" id="SSF54373">
    <property type="entry name" value="FAD-linked reductases, C-terminal domain"/>
    <property type="match status" value="1"/>
</dbReference>
<dbReference type="GO" id="GO:0050660">
    <property type="term" value="F:flavin adenine dinucleotide binding"/>
    <property type="evidence" value="ECO:0007669"/>
    <property type="project" value="InterPro"/>
</dbReference>
<sequence length="397" mass="43600">MAGLPIHNDCGVWHDSGKWLKGRVIGMKSAVVVGAGIWGTSLALRLAEAGWRVTVVEQHQPGHVRQASAGETRLIRSAHGRDEWYTRMAWQARDAWRALEERSGETLFVEAGLLWFARDPDGWEADSARVLKEVGVPHEIWEPERIGRVFPDFVGDDLAFALWEPKAGVLRARRSVQVIAKLARAAGVEFVRGRALPYDGTGVVLGGEVLRADRVVWACGAWLPELFPEVAGLEVTKQDTFHFGVPAEWSAPRVPAWVDYGVSVYGHGDVDGVGMKATSDAEGEPYDPENGTRMVSPASEEMARAYLRKRFPALAELPVVFSQVCQYISTPDGHWLIAEVADGVWLMGGDSGHGFKHAPTLADYMVELLDGDREPEPWFGLGDRTAARGLRTSGLTE</sequence>
<evidence type="ECO:0000313" key="7">
    <source>
        <dbReference type="Proteomes" id="UP000198923"/>
    </source>
</evidence>